<accession>A0A444YF22</accession>
<dbReference type="InterPro" id="IPR032675">
    <property type="entry name" value="LRR_dom_sf"/>
</dbReference>
<sequence length="537" mass="60716">MDVEDGVRDAFSCIELSYNHLRSKRDELMFLMWSMFPEDHEFFVEDLIRYGVGLGICGEVESIDTARNQLRASINKLINSCLLMHSDKNKEHFSNVNRADHVKMHDMVRDTALWIASRSENKKILVNLVNDLNTLVENGDINDYFAVSSWNKKMNRIAAQVTATKLEFLLLSSRMSLDIASASFEGLKEIKVMAIISEGYRTLLSLPHSTQSLTNLQTLCLRGWDLDDISFILNLTKLEVLDLRACRFKQIPKEIERLNKLKLLDLQGCAVLENYNSEAIGNCEQLEELYVSGPSFQKDDKCMFPCQTFLDDVISSNLQRHVLELGPLQTYGHGINENSSVRALSLKEFDISKFGASKMNLLQRAEEISLNRLRGGCKNVAPELVKAAGSMNDLTKLRLRSCSEIECIIDTSSSGSFKAWQVTGWFNSEEHSFSPDGLGKLLSNEQKIATTRTLLPRYCPRVLTTPDRQINQAARGGLVKDHLSGFSPLNAEKELFPFQSKPDFDFDSLAKEQSEADGWSSFRPASLRLSLRKSRMP</sequence>
<evidence type="ECO:0008006" key="5">
    <source>
        <dbReference type="Google" id="ProtNLM"/>
    </source>
</evidence>
<evidence type="ECO:0000313" key="4">
    <source>
        <dbReference type="Proteomes" id="UP000289738"/>
    </source>
</evidence>
<reference evidence="3 4" key="1">
    <citation type="submission" date="2019-01" db="EMBL/GenBank/DDBJ databases">
        <title>Sequencing of cultivated peanut Arachis hypogaea provides insights into genome evolution and oil improvement.</title>
        <authorList>
            <person name="Chen X."/>
        </authorList>
    </citation>
    <scope>NUCLEOTIDE SEQUENCE [LARGE SCALE GENOMIC DNA]</scope>
    <source>
        <strain evidence="4">cv. Fuhuasheng</strain>
        <tissue evidence="3">Leaves</tissue>
    </source>
</reference>
<dbReference type="InterPro" id="IPR036388">
    <property type="entry name" value="WH-like_DNA-bd_sf"/>
</dbReference>
<gene>
    <name evidence="3" type="ORF">Ahy_B07g088640</name>
</gene>
<comment type="caution">
    <text evidence="3">The sequence shown here is derived from an EMBL/GenBank/DDBJ whole genome shotgun (WGS) entry which is preliminary data.</text>
</comment>
<dbReference type="PANTHER" id="PTHR33463">
    <property type="entry name" value="NB-ARC DOMAIN-CONTAINING PROTEIN-RELATED"/>
    <property type="match status" value="1"/>
</dbReference>
<dbReference type="Proteomes" id="UP000289738">
    <property type="component" value="Chromosome B07"/>
</dbReference>
<dbReference type="PANTHER" id="PTHR33463:SF204">
    <property type="entry name" value="NB-ARC DOMAIN-CONTAINING PROTEIN"/>
    <property type="match status" value="1"/>
</dbReference>
<dbReference type="SUPFAM" id="SSF52058">
    <property type="entry name" value="L domain-like"/>
    <property type="match status" value="1"/>
</dbReference>
<organism evidence="3 4">
    <name type="scientific">Arachis hypogaea</name>
    <name type="common">Peanut</name>
    <dbReference type="NCBI Taxonomy" id="3818"/>
    <lineage>
        <taxon>Eukaryota</taxon>
        <taxon>Viridiplantae</taxon>
        <taxon>Streptophyta</taxon>
        <taxon>Embryophyta</taxon>
        <taxon>Tracheophyta</taxon>
        <taxon>Spermatophyta</taxon>
        <taxon>Magnoliopsida</taxon>
        <taxon>eudicotyledons</taxon>
        <taxon>Gunneridae</taxon>
        <taxon>Pentapetalae</taxon>
        <taxon>rosids</taxon>
        <taxon>fabids</taxon>
        <taxon>Fabales</taxon>
        <taxon>Fabaceae</taxon>
        <taxon>Papilionoideae</taxon>
        <taxon>50 kb inversion clade</taxon>
        <taxon>dalbergioids sensu lato</taxon>
        <taxon>Dalbergieae</taxon>
        <taxon>Pterocarpus clade</taxon>
        <taxon>Arachis</taxon>
    </lineage>
</organism>
<evidence type="ECO:0000256" key="2">
    <source>
        <dbReference type="ARBA" id="ARBA00022821"/>
    </source>
</evidence>
<dbReference type="STRING" id="3818.A0A444YF22"/>
<proteinExistence type="predicted"/>
<keyword evidence="2" id="KW-0611">Plant defense</keyword>
<dbReference type="EMBL" id="SDMP01000017">
    <property type="protein sequence ID" value="RYR00522.1"/>
    <property type="molecule type" value="Genomic_DNA"/>
</dbReference>
<protein>
    <recommendedName>
        <fullName evidence="5">Rx N-terminal domain-containing protein</fullName>
    </recommendedName>
</protein>
<evidence type="ECO:0000256" key="1">
    <source>
        <dbReference type="ARBA" id="ARBA00022614"/>
    </source>
</evidence>
<dbReference type="Gene3D" id="3.80.10.10">
    <property type="entry name" value="Ribonuclease Inhibitor"/>
    <property type="match status" value="1"/>
</dbReference>
<dbReference type="InterPro" id="IPR050905">
    <property type="entry name" value="Plant_NBS-LRR"/>
</dbReference>
<dbReference type="GO" id="GO:0006952">
    <property type="term" value="P:defense response"/>
    <property type="evidence" value="ECO:0007669"/>
    <property type="project" value="UniProtKB-KW"/>
</dbReference>
<name>A0A444YF22_ARAHY</name>
<dbReference type="Gene3D" id="1.10.10.10">
    <property type="entry name" value="Winged helix-like DNA-binding domain superfamily/Winged helix DNA-binding domain"/>
    <property type="match status" value="1"/>
</dbReference>
<dbReference type="AlphaFoldDB" id="A0A444YF22"/>
<evidence type="ECO:0000313" key="3">
    <source>
        <dbReference type="EMBL" id="RYR00522.1"/>
    </source>
</evidence>
<keyword evidence="1" id="KW-0433">Leucine-rich repeat</keyword>
<keyword evidence="4" id="KW-1185">Reference proteome</keyword>